<keyword evidence="6 10" id="KW-0812">Transmembrane</keyword>
<feature type="transmembrane region" description="Helical" evidence="10">
    <location>
        <begin position="197"/>
        <end position="228"/>
    </location>
</feature>
<dbReference type="AlphaFoldDB" id="A0A7S0N1M7"/>
<keyword evidence="7 10" id="KW-0256">Endoplasmic reticulum</keyword>
<feature type="transmembrane region" description="Helical" evidence="10">
    <location>
        <begin position="126"/>
        <end position="144"/>
    </location>
</feature>
<feature type="transmembrane region" description="Helical" evidence="10">
    <location>
        <begin position="234"/>
        <end position="252"/>
    </location>
</feature>
<dbReference type="UniPathway" id="UPA00378"/>
<evidence type="ECO:0000256" key="11">
    <source>
        <dbReference type="SAM" id="MobiDB-lite"/>
    </source>
</evidence>
<reference evidence="12" key="1">
    <citation type="submission" date="2021-01" db="EMBL/GenBank/DDBJ databases">
        <authorList>
            <person name="Corre E."/>
            <person name="Pelletier E."/>
            <person name="Niang G."/>
            <person name="Scheremetjew M."/>
            <person name="Finn R."/>
            <person name="Kale V."/>
            <person name="Holt S."/>
            <person name="Cochrane G."/>
            <person name="Meng A."/>
            <person name="Brown T."/>
            <person name="Cohen L."/>
        </authorList>
    </citation>
    <scope>NUCLEOTIDE SEQUENCE</scope>
    <source>
        <strain evidence="12">CCMP722</strain>
    </source>
</reference>
<proteinExistence type="inferred from homology"/>
<feature type="transmembrane region" description="Helical" evidence="10">
    <location>
        <begin position="96"/>
        <end position="114"/>
    </location>
</feature>
<dbReference type="EC" id="2.4.1.-" evidence="10"/>
<keyword evidence="4 10" id="KW-0328">Glycosyltransferase</keyword>
<accession>A0A7S0N1M7</accession>
<evidence type="ECO:0000313" key="12">
    <source>
        <dbReference type="EMBL" id="CAD8657601.1"/>
    </source>
</evidence>
<comment type="similarity">
    <text evidence="3 10">Belongs to the glycosyltransferase 22 family.</text>
</comment>
<dbReference type="Pfam" id="PF03901">
    <property type="entry name" value="Glyco_transf_22"/>
    <property type="match status" value="1"/>
</dbReference>
<dbReference type="EMBL" id="HBFA01009485">
    <property type="protein sequence ID" value="CAD8657601.1"/>
    <property type="molecule type" value="Transcribed_RNA"/>
</dbReference>
<dbReference type="GO" id="GO:0005789">
    <property type="term" value="C:endoplasmic reticulum membrane"/>
    <property type="evidence" value="ECO:0007669"/>
    <property type="project" value="UniProtKB-SubCell"/>
</dbReference>
<dbReference type="GO" id="GO:0006487">
    <property type="term" value="P:protein N-linked glycosylation"/>
    <property type="evidence" value="ECO:0007669"/>
    <property type="project" value="TreeGrafter"/>
</dbReference>
<sequence length="578" mass="63586">MSKAVRSSAAESVEHSASTPQPTRVDSHCPHLLSRCAFCAPRFAFLVLFFIRLVSACWNIIHDCDEVYNFWEPMHFLVHNYGKQTWEHSPEFALRSSLYLAFHTLVAAPVSLLFGGGAGKVVTFHLLRVFLGTISAACEAYLYHATRQVLGVRVSSVLLLLLAVSTGMFSASTAFLPSSFTMYTMTLATAALLLGRYHLVIAACAVGALLGWPFGALAMLPLCLYVLLVWRLRALKLAIFWAAVVVLPQLAADRAFYGKWTLGLLNILAYNVAGGGSELYGTEGPLFYLKNCLLNFNVIFLFALALPLVAFLARCHMAWPERLAVVYAPLPLWLIAMSSAAHKEERFMYLVYPTVCLAAACTLHAVPTLLCAPIPKKYHSTVRWAGDHLVRIVLAGVVILSVMRTSALLLYYGGAGEIFRALPPLPATGATSGVAKVCMGSDWYRFPSSFLLPSPEYRLGFLESDFGGLLPADFDSARGGTSWAPEWLNKFNRADNRSYVPITSCQYLVEQSRLPLQVGNIVTKPASNSGGATRWQVLATTPFLDTEHSPALTRILYIPRLSSMRNTYTTYALLQQSK</sequence>
<feature type="transmembrane region" description="Helical" evidence="10">
    <location>
        <begin position="264"/>
        <end position="281"/>
    </location>
</feature>
<feature type="transmembrane region" description="Helical" evidence="10">
    <location>
        <begin position="293"/>
        <end position="312"/>
    </location>
</feature>
<evidence type="ECO:0000256" key="4">
    <source>
        <dbReference type="ARBA" id="ARBA00022676"/>
    </source>
</evidence>
<dbReference type="PANTHER" id="PTHR22760:SF2">
    <property type="entry name" value="ALPHA-1,2-MANNOSYLTRANSFERASE ALG9"/>
    <property type="match status" value="1"/>
</dbReference>
<evidence type="ECO:0000256" key="10">
    <source>
        <dbReference type="RuleBase" id="RU363075"/>
    </source>
</evidence>
<evidence type="ECO:0000256" key="3">
    <source>
        <dbReference type="ARBA" id="ARBA00007063"/>
    </source>
</evidence>
<evidence type="ECO:0000256" key="8">
    <source>
        <dbReference type="ARBA" id="ARBA00022989"/>
    </source>
</evidence>
<feature type="transmembrane region" description="Helical" evidence="10">
    <location>
        <begin position="392"/>
        <end position="413"/>
    </location>
</feature>
<evidence type="ECO:0000256" key="2">
    <source>
        <dbReference type="ARBA" id="ARBA00004922"/>
    </source>
</evidence>
<keyword evidence="9 10" id="KW-0472">Membrane</keyword>
<protein>
    <recommendedName>
        <fullName evidence="10">Mannosyltransferase</fullName>
        <ecNumber evidence="10">2.4.1.-</ecNumber>
    </recommendedName>
</protein>
<organism evidence="12">
    <name type="scientific">Pyramimonas obovata</name>
    <dbReference type="NCBI Taxonomy" id="1411642"/>
    <lineage>
        <taxon>Eukaryota</taxon>
        <taxon>Viridiplantae</taxon>
        <taxon>Chlorophyta</taxon>
        <taxon>Pyramimonadophyceae</taxon>
        <taxon>Pyramimonadales</taxon>
        <taxon>Pyramimonadaceae</taxon>
        <taxon>Pyramimonas</taxon>
        <taxon>Pyramimonas incertae sedis</taxon>
    </lineage>
</organism>
<evidence type="ECO:0000256" key="1">
    <source>
        <dbReference type="ARBA" id="ARBA00004477"/>
    </source>
</evidence>
<feature type="transmembrane region" description="Helical" evidence="10">
    <location>
        <begin position="324"/>
        <end position="341"/>
    </location>
</feature>
<keyword evidence="5" id="KW-0808">Transferase</keyword>
<feature type="transmembrane region" description="Helical" evidence="10">
    <location>
        <begin position="43"/>
        <end position="61"/>
    </location>
</feature>
<feature type="transmembrane region" description="Helical" evidence="10">
    <location>
        <begin position="347"/>
        <end position="371"/>
    </location>
</feature>
<feature type="transmembrane region" description="Helical" evidence="10">
    <location>
        <begin position="156"/>
        <end position="176"/>
    </location>
</feature>
<evidence type="ECO:0000256" key="7">
    <source>
        <dbReference type="ARBA" id="ARBA00022824"/>
    </source>
</evidence>
<dbReference type="GO" id="GO:0000026">
    <property type="term" value="F:alpha-1,2-mannosyltransferase activity"/>
    <property type="evidence" value="ECO:0007669"/>
    <property type="project" value="TreeGrafter"/>
</dbReference>
<dbReference type="InterPro" id="IPR005599">
    <property type="entry name" value="GPI_mannosylTrfase"/>
</dbReference>
<feature type="compositionally biased region" description="Low complexity" evidence="11">
    <location>
        <begin position="1"/>
        <end position="18"/>
    </location>
</feature>
<evidence type="ECO:0000256" key="9">
    <source>
        <dbReference type="ARBA" id="ARBA00023136"/>
    </source>
</evidence>
<comment type="pathway">
    <text evidence="2">Protein modification; protein glycosylation.</text>
</comment>
<name>A0A7S0N1M7_9CHLO</name>
<keyword evidence="8 10" id="KW-1133">Transmembrane helix</keyword>
<evidence type="ECO:0000256" key="6">
    <source>
        <dbReference type="ARBA" id="ARBA00022692"/>
    </source>
</evidence>
<dbReference type="PANTHER" id="PTHR22760">
    <property type="entry name" value="GLYCOSYLTRANSFERASE"/>
    <property type="match status" value="1"/>
</dbReference>
<evidence type="ECO:0000256" key="5">
    <source>
        <dbReference type="ARBA" id="ARBA00022679"/>
    </source>
</evidence>
<comment type="subcellular location">
    <subcellularLocation>
        <location evidence="1 10">Endoplasmic reticulum membrane</location>
        <topology evidence="1 10">Multi-pass membrane protein</topology>
    </subcellularLocation>
</comment>
<gene>
    <name evidence="12" type="ORF">POBO1169_LOCUS5002</name>
</gene>
<feature type="region of interest" description="Disordered" evidence="11">
    <location>
        <begin position="1"/>
        <end position="25"/>
    </location>
</feature>